<evidence type="ECO:0000313" key="2">
    <source>
        <dbReference type="Proteomes" id="UP000183508"/>
    </source>
</evidence>
<dbReference type="EMBL" id="FPBV01000006">
    <property type="protein sequence ID" value="SFU71531.1"/>
    <property type="molecule type" value="Genomic_DNA"/>
</dbReference>
<sequence>MLSSEDWNLLTQIAMSVICGIIGAECRNALDVIRIGNHPQFHGLSAEDKRRLIKENPFRYKHYLVGAVAAFVGVVTLASDLSTAHQAVIALISSLSGNSFLVQRMEGGSEGAGDYYGYLAGAVTNQWEAIAKKYHHLDGAAQPAATQENLNVIPLENDGSTGAL</sequence>
<name>A0A1I7IF37_9BACL</name>
<dbReference type="AlphaFoldDB" id="A0A1I7IF37"/>
<dbReference type="Proteomes" id="UP000183508">
    <property type="component" value="Unassembled WGS sequence"/>
</dbReference>
<proteinExistence type="predicted"/>
<protein>
    <submittedName>
        <fullName evidence="1">Uncharacterized protein</fullName>
    </submittedName>
</protein>
<dbReference type="STRING" id="392015.SAMN05421543_106183"/>
<gene>
    <name evidence="1" type="ORF">SAMN05421543_106183</name>
</gene>
<reference evidence="2" key="1">
    <citation type="submission" date="2016-10" db="EMBL/GenBank/DDBJ databases">
        <authorList>
            <person name="Varghese N."/>
        </authorList>
    </citation>
    <scope>NUCLEOTIDE SEQUENCE [LARGE SCALE GENOMIC DNA]</scope>
    <source>
        <strain evidence="2">DSM 17980</strain>
    </source>
</reference>
<organism evidence="1 2">
    <name type="scientific">Alicyclobacillus macrosporangiidus</name>
    <dbReference type="NCBI Taxonomy" id="392015"/>
    <lineage>
        <taxon>Bacteria</taxon>
        <taxon>Bacillati</taxon>
        <taxon>Bacillota</taxon>
        <taxon>Bacilli</taxon>
        <taxon>Bacillales</taxon>
        <taxon>Alicyclobacillaceae</taxon>
        <taxon>Alicyclobacillus</taxon>
    </lineage>
</organism>
<keyword evidence="2" id="KW-1185">Reference proteome</keyword>
<evidence type="ECO:0000313" key="1">
    <source>
        <dbReference type="EMBL" id="SFU71531.1"/>
    </source>
</evidence>
<accession>A0A1I7IF37</accession>